<dbReference type="InParanoid" id="Q23RC9"/>
<accession>Q23RC9</accession>
<dbReference type="GeneID" id="7838844"/>
<dbReference type="OMA" id="MHMDTSY"/>
<dbReference type="RefSeq" id="XP_001019364.1">
    <property type="nucleotide sequence ID" value="XM_001019364.2"/>
</dbReference>
<dbReference type="STRING" id="312017.Q23RC9"/>
<feature type="compositionally biased region" description="Low complexity" evidence="2">
    <location>
        <begin position="202"/>
        <end position="219"/>
    </location>
</feature>
<comment type="similarity">
    <text evidence="1">Belongs to the AAR2 family.</text>
</comment>
<evidence type="ECO:0000256" key="1">
    <source>
        <dbReference type="ARBA" id="ARBA00006281"/>
    </source>
</evidence>
<dbReference type="Pfam" id="PF05282">
    <property type="entry name" value="AAR2"/>
    <property type="match status" value="1"/>
</dbReference>
<feature type="domain" description="AAR2 C-terminal" evidence="3">
    <location>
        <begin position="294"/>
        <end position="468"/>
    </location>
</feature>
<dbReference type="EMBL" id="GG662644">
    <property type="protein sequence ID" value="EAR99119.1"/>
    <property type="molecule type" value="Genomic_DNA"/>
</dbReference>
<dbReference type="PANTHER" id="PTHR12689:SF4">
    <property type="entry name" value="PROTEIN AAR2 HOMOLOG"/>
    <property type="match status" value="1"/>
</dbReference>
<dbReference type="CDD" id="cd13778">
    <property type="entry name" value="Aar2_C"/>
    <property type="match status" value="1"/>
</dbReference>
<dbReference type="eggNOG" id="KOG3937">
    <property type="taxonomic scope" value="Eukaryota"/>
</dbReference>
<feature type="region of interest" description="Disordered" evidence="2">
    <location>
        <begin position="185"/>
        <end position="219"/>
    </location>
</feature>
<dbReference type="Pfam" id="PF20981">
    <property type="entry name" value="AAR2_1st"/>
    <property type="match status" value="1"/>
</dbReference>
<evidence type="ECO:0000313" key="6">
    <source>
        <dbReference type="Proteomes" id="UP000009168"/>
    </source>
</evidence>
<dbReference type="InterPro" id="IPR007946">
    <property type="entry name" value="AAR2"/>
</dbReference>
<reference evidence="6" key="1">
    <citation type="journal article" date="2006" name="PLoS Biol.">
        <title>Macronuclear genome sequence of the ciliate Tetrahymena thermophila, a model eukaryote.</title>
        <authorList>
            <person name="Eisen J.A."/>
            <person name="Coyne R.S."/>
            <person name="Wu M."/>
            <person name="Wu D."/>
            <person name="Thiagarajan M."/>
            <person name="Wortman J.R."/>
            <person name="Badger J.H."/>
            <person name="Ren Q."/>
            <person name="Amedeo P."/>
            <person name="Jones K.M."/>
            <person name="Tallon L.J."/>
            <person name="Delcher A.L."/>
            <person name="Salzberg S.L."/>
            <person name="Silva J.C."/>
            <person name="Haas B.J."/>
            <person name="Majoros W.H."/>
            <person name="Farzad M."/>
            <person name="Carlton J.M."/>
            <person name="Smith R.K. Jr."/>
            <person name="Garg J."/>
            <person name="Pearlman R.E."/>
            <person name="Karrer K.M."/>
            <person name="Sun L."/>
            <person name="Manning G."/>
            <person name="Elde N.C."/>
            <person name="Turkewitz A.P."/>
            <person name="Asai D.J."/>
            <person name="Wilkes D.E."/>
            <person name="Wang Y."/>
            <person name="Cai H."/>
            <person name="Collins K."/>
            <person name="Stewart B.A."/>
            <person name="Lee S.R."/>
            <person name="Wilamowska K."/>
            <person name="Weinberg Z."/>
            <person name="Ruzzo W.L."/>
            <person name="Wloga D."/>
            <person name="Gaertig J."/>
            <person name="Frankel J."/>
            <person name="Tsao C.-C."/>
            <person name="Gorovsky M.A."/>
            <person name="Keeling P.J."/>
            <person name="Waller R.F."/>
            <person name="Patron N.J."/>
            <person name="Cherry J.M."/>
            <person name="Stover N.A."/>
            <person name="Krieger C.J."/>
            <person name="del Toro C."/>
            <person name="Ryder H.F."/>
            <person name="Williamson S.C."/>
            <person name="Barbeau R.A."/>
            <person name="Hamilton E.P."/>
            <person name="Orias E."/>
        </authorList>
    </citation>
    <scope>NUCLEOTIDE SEQUENCE [LARGE SCALE GENOMIC DNA]</scope>
    <source>
        <strain evidence="6">SB210</strain>
    </source>
</reference>
<dbReference type="Proteomes" id="UP000009168">
    <property type="component" value="Unassembled WGS sequence"/>
</dbReference>
<evidence type="ECO:0000256" key="2">
    <source>
        <dbReference type="SAM" id="MobiDB-lite"/>
    </source>
</evidence>
<sequence>MNQGVEMTLEEAQEKFHQWGVLLLLDAPAGIEFGIDNTSWKVGNKFKGVKLIPPGAHLVHYSLKSEEHKFKLGFFIHIGKKKRVWVKKWNVEKEDFISLPTQEEEERYILGVNSYQFDEFLGPYPLDRLQIWEECSNFITESVLDTLNPIERKVHQIEEEYKTQNYTSTQQQNKIDSLVMEFISSQNKEQQSEDDNNQSSFQTEEAQTVQQNTNNQETNLNGQKMEDEEEINLQTQQGQQMQQDNKIIEEGQEIKDKNHSECSKNNRSMNDIKNEIIADGAKEDFRVMAGTIYYTDIPKIKTKFGKQGGELTQINIDKTPILLEYIKNRQKVGKENFLRRKPNATQIEIKQVEEQEKYFIFGEFQYSFAMLLLLEDFESFEHWKNIFSLLISSDKYIDENPDFFIEFIPVLYNILKQFPKDFFFDSISKDNFLKTLLSDFLEVTIQSANKKLSQRSKKLQKLLEEYFLFFPKKQIVEVCQGKYKFEQEDDQDAPQIVDDQDPVYF</sequence>
<dbReference type="OrthoDB" id="288096at2759"/>
<evidence type="ECO:0000259" key="4">
    <source>
        <dbReference type="Pfam" id="PF20981"/>
    </source>
</evidence>
<dbReference type="InterPro" id="IPR033647">
    <property type="entry name" value="Aar2_N"/>
</dbReference>
<protein>
    <submittedName>
        <fullName evidence="5">AAR2 protein</fullName>
    </submittedName>
</protein>
<dbReference type="PANTHER" id="PTHR12689">
    <property type="entry name" value="A1 CISTRON SPLICING FACTOR AAR2-RELATED"/>
    <property type="match status" value="1"/>
</dbReference>
<evidence type="ECO:0000259" key="3">
    <source>
        <dbReference type="Pfam" id="PF05282"/>
    </source>
</evidence>
<dbReference type="FunFam" id="2.60.34.20:FF:000001">
    <property type="entry name" value="protein AAR2 homolog"/>
    <property type="match status" value="1"/>
</dbReference>
<evidence type="ECO:0000313" key="5">
    <source>
        <dbReference type="EMBL" id="EAR99119.1"/>
    </source>
</evidence>
<dbReference type="HOGENOM" id="CLU_036039_1_0_1"/>
<dbReference type="InterPro" id="IPR038516">
    <property type="entry name" value="AAR2_N_sf"/>
</dbReference>
<name>Q23RC9_TETTS</name>
<proteinExistence type="inferred from homology"/>
<dbReference type="AlphaFoldDB" id="Q23RC9"/>
<dbReference type="Gene3D" id="1.25.40.550">
    <property type="entry name" value="Aar2, C-terminal domain-like"/>
    <property type="match status" value="1"/>
</dbReference>
<keyword evidence="6" id="KW-1185">Reference proteome</keyword>
<dbReference type="KEGG" id="tet:TTHERM_00388600"/>
<dbReference type="InterPro" id="IPR038514">
    <property type="entry name" value="AAR2_C_sf"/>
</dbReference>
<organism evidence="5 6">
    <name type="scientific">Tetrahymena thermophila (strain SB210)</name>
    <dbReference type="NCBI Taxonomy" id="312017"/>
    <lineage>
        <taxon>Eukaryota</taxon>
        <taxon>Sar</taxon>
        <taxon>Alveolata</taxon>
        <taxon>Ciliophora</taxon>
        <taxon>Intramacronucleata</taxon>
        <taxon>Oligohymenophorea</taxon>
        <taxon>Hymenostomatida</taxon>
        <taxon>Tetrahymenina</taxon>
        <taxon>Tetrahymenidae</taxon>
        <taxon>Tetrahymena</taxon>
    </lineage>
</organism>
<dbReference type="InterPro" id="IPR033648">
    <property type="entry name" value="AAR2_C"/>
</dbReference>
<dbReference type="Gene3D" id="2.60.34.20">
    <property type="match status" value="1"/>
</dbReference>
<dbReference type="GO" id="GO:0000244">
    <property type="term" value="P:spliceosomal tri-snRNP complex assembly"/>
    <property type="evidence" value="ECO:0007669"/>
    <property type="project" value="TreeGrafter"/>
</dbReference>
<dbReference type="CDD" id="cd13777">
    <property type="entry name" value="Aar2_N"/>
    <property type="match status" value="1"/>
</dbReference>
<feature type="domain" description="AAR2 N-terminal" evidence="4">
    <location>
        <begin position="19"/>
        <end position="149"/>
    </location>
</feature>
<gene>
    <name evidence="5" type="ORF">TTHERM_00388600</name>
</gene>